<accession>A0A2W0HQ16</accession>
<sequence length="49" mass="5944">MRHLTDDLLIETYHKARELQLHDDFIFLISQELKRRDIASTSRLPEKLH</sequence>
<dbReference type="EMBL" id="PDOF01000001">
    <property type="protein sequence ID" value="PYZ99212.1"/>
    <property type="molecule type" value="Genomic_DNA"/>
</dbReference>
<dbReference type="InterPro" id="IPR015064">
    <property type="entry name" value="Sda"/>
</dbReference>
<comment type="caution">
    <text evidence="1">The sequence shown here is derived from an EMBL/GenBank/DDBJ whole genome shotgun (WGS) entry which is preliminary data.</text>
</comment>
<protein>
    <submittedName>
        <fullName evidence="1">Sporulation histidine kinase inhibitor Sda</fullName>
    </submittedName>
</protein>
<name>A0A2W0HQ16_9BACI</name>
<dbReference type="OrthoDB" id="2933732at2"/>
<proteinExistence type="predicted"/>
<dbReference type="Pfam" id="PF08970">
    <property type="entry name" value="Sda"/>
    <property type="match status" value="1"/>
</dbReference>
<dbReference type="SUPFAM" id="SSF100985">
    <property type="entry name" value="Sporulation inhibitor Sda"/>
    <property type="match status" value="1"/>
</dbReference>
<evidence type="ECO:0000313" key="1">
    <source>
        <dbReference type="EMBL" id="PYZ99212.1"/>
    </source>
</evidence>
<dbReference type="Gene3D" id="1.10.287.1100">
    <property type="entry name" value="Sporulation inhibitor A"/>
    <property type="match status" value="1"/>
</dbReference>
<evidence type="ECO:0000313" key="2">
    <source>
        <dbReference type="Proteomes" id="UP000248066"/>
    </source>
</evidence>
<dbReference type="InterPro" id="IPR036916">
    <property type="entry name" value="Sda_sf"/>
</dbReference>
<organism evidence="1 2">
    <name type="scientific">Alteribacter lacisalsi</name>
    <dbReference type="NCBI Taxonomy" id="2045244"/>
    <lineage>
        <taxon>Bacteria</taxon>
        <taxon>Bacillati</taxon>
        <taxon>Bacillota</taxon>
        <taxon>Bacilli</taxon>
        <taxon>Bacillales</taxon>
        <taxon>Bacillaceae</taxon>
        <taxon>Alteribacter</taxon>
    </lineage>
</organism>
<keyword evidence="2" id="KW-1185">Reference proteome</keyword>
<dbReference type="Proteomes" id="UP000248066">
    <property type="component" value="Unassembled WGS sequence"/>
</dbReference>
<gene>
    <name evidence="1" type="ORF">CR205_09125</name>
</gene>
<dbReference type="AlphaFoldDB" id="A0A2W0HQ16"/>
<reference evidence="1 2" key="1">
    <citation type="submission" date="2017-10" db="EMBL/GenBank/DDBJ databases">
        <title>Bacillus sp. nov., a halophilic bacterium isolated from a Yangshapao Lake.</title>
        <authorList>
            <person name="Wang H."/>
        </authorList>
    </citation>
    <scope>NUCLEOTIDE SEQUENCE [LARGE SCALE GENOMIC DNA]</scope>
    <source>
        <strain evidence="1 2">YSP-3</strain>
    </source>
</reference>